<dbReference type="InterPro" id="IPR036388">
    <property type="entry name" value="WH-like_DNA-bd_sf"/>
</dbReference>
<evidence type="ECO:0000313" key="5">
    <source>
        <dbReference type="EMBL" id="TMV08917.1"/>
    </source>
</evidence>
<dbReference type="EMBL" id="VCPD01000002">
    <property type="protein sequence ID" value="TMV08917.1"/>
    <property type="molecule type" value="Genomic_DNA"/>
</dbReference>
<comment type="caution">
    <text evidence="5">The sequence shown here is derived from an EMBL/GenBank/DDBJ whole genome shotgun (WGS) entry which is preliminary data.</text>
</comment>
<feature type="domain" description="HTH luxR-type" evidence="4">
    <location>
        <begin position="180"/>
        <end position="245"/>
    </location>
</feature>
<evidence type="ECO:0000256" key="3">
    <source>
        <dbReference type="ARBA" id="ARBA00023163"/>
    </source>
</evidence>
<keyword evidence="2" id="KW-0238">DNA-binding</keyword>
<dbReference type="Pfam" id="PF00196">
    <property type="entry name" value="GerE"/>
    <property type="match status" value="1"/>
</dbReference>
<dbReference type="PANTHER" id="PTHR44688:SF16">
    <property type="entry name" value="DNA-BINDING TRANSCRIPTIONAL ACTIVATOR DEVR_DOSR"/>
    <property type="match status" value="1"/>
</dbReference>
<accession>A0ABY2X118</accession>
<dbReference type="Gene3D" id="1.10.10.10">
    <property type="entry name" value="Winged helix-like DNA-binding domain superfamily/Winged helix DNA-binding domain"/>
    <property type="match status" value="1"/>
</dbReference>
<organism evidence="5 6">
    <name type="scientific">Ruegeria sediminis</name>
    <dbReference type="NCBI Taxonomy" id="2583820"/>
    <lineage>
        <taxon>Bacteria</taxon>
        <taxon>Pseudomonadati</taxon>
        <taxon>Pseudomonadota</taxon>
        <taxon>Alphaproteobacteria</taxon>
        <taxon>Rhodobacterales</taxon>
        <taxon>Roseobacteraceae</taxon>
        <taxon>Ruegeria</taxon>
    </lineage>
</organism>
<keyword evidence="6" id="KW-1185">Reference proteome</keyword>
<proteinExistence type="predicted"/>
<gene>
    <name evidence="5" type="ORF">FGK63_07295</name>
</gene>
<reference evidence="5 6" key="1">
    <citation type="submission" date="2019-05" db="EMBL/GenBank/DDBJ databases">
        <title>Ruegeria sp. nov., isolated from tidal flat.</title>
        <authorList>
            <person name="Kim W."/>
        </authorList>
    </citation>
    <scope>NUCLEOTIDE SEQUENCE [LARGE SCALE GENOMIC DNA]</scope>
    <source>
        <strain evidence="5 6">CAU 1488</strain>
    </source>
</reference>
<evidence type="ECO:0000259" key="4">
    <source>
        <dbReference type="PROSITE" id="PS50043"/>
    </source>
</evidence>
<evidence type="ECO:0000313" key="6">
    <source>
        <dbReference type="Proteomes" id="UP001193035"/>
    </source>
</evidence>
<keyword evidence="1" id="KW-0805">Transcription regulation</keyword>
<protein>
    <submittedName>
        <fullName evidence="5">Response regulator transcription factor</fullName>
    </submittedName>
</protein>
<dbReference type="InterPro" id="IPR016032">
    <property type="entry name" value="Sig_transdc_resp-reg_C-effctor"/>
</dbReference>
<name>A0ABY2X118_9RHOB</name>
<dbReference type="InterPro" id="IPR000792">
    <property type="entry name" value="Tscrpt_reg_LuxR_C"/>
</dbReference>
<evidence type="ECO:0000256" key="2">
    <source>
        <dbReference type="ARBA" id="ARBA00023125"/>
    </source>
</evidence>
<sequence length="255" mass="28311">MSLPLTSEITDQSTEPSGMSVLFLGKELFFSNQTLRSVQSEFGVEAQRHETLEQAMNSFDGAVPDLQMLVVDQLLQDDLLSRPEQYLEAAGSGCIAFAYRKEDAARSLFMHWDRKRHGDIGYLPMNVAPDVWRSILRLLLHDELFLPTIFVDSLESANGDGVASPARKNGISVAGPGDGNKKLYEQLTRREKQVLRLVSHGESNKIIASKLGITEHTVKLHMHNVVGKIGVSNRTAAAHFYHEVAPRDSRQGSVE</sequence>
<dbReference type="CDD" id="cd06170">
    <property type="entry name" value="LuxR_C_like"/>
    <property type="match status" value="1"/>
</dbReference>
<dbReference type="PRINTS" id="PR00038">
    <property type="entry name" value="HTHLUXR"/>
</dbReference>
<dbReference type="PROSITE" id="PS00622">
    <property type="entry name" value="HTH_LUXR_1"/>
    <property type="match status" value="1"/>
</dbReference>
<evidence type="ECO:0000256" key="1">
    <source>
        <dbReference type="ARBA" id="ARBA00023015"/>
    </source>
</evidence>
<dbReference type="Proteomes" id="UP001193035">
    <property type="component" value="Unassembled WGS sequence"/>
</dbReference>
<dbReference type="SMART" id="SM00421">
    <property type="entry name" value="HTH_LUXR"/>
    <property type="match status" value="1"/>
</dbReference>
<keyword evidence="3" id="KW-0804">Transcription</keyword>
<dbReference type="SUPFAM" id="SSF46894">
    <property type="entry name" value="C-terminal effector domain of the bipartite response regulators"/>
    <property type="match status" value="1"/>
</dbReference>
<dbReference type="PANTHER" id="PTHR44688">
    <property type="entry name" value="DNA-BINDING TRANSCRIPTIONAL ACTIVATOR DEVR_DOSR"/>
    <property type="match status" value="1"/>
</dbReference>
<dbReference type="PROSITE" id="PS50043">
    <property type="entry name" value="HTH_LUXR_2"/>
    <property type="match status" value="1"/>
</dbReference>